<name>A0ABV7E125_9RHOB</name>
<gene>
    <name evidence="3" type="ORF">ACFOD6_19540</name>
</gene>
<dbReference type="Gene3D" id="3.40.50.1820">
    <property type="entry name" value="alpha/beta hydrolase"/>
    <property type="match status" value="1"/>
</dbReference>
<dbReference type="PANTHER" id="PTHR43798">
    <property type="entry name" value="MONOACYLGLYCEROL LIPASE"/>
    <property type="match status" value="1"/>
</dbReference>
<comment type="caution">
    <text evidence="3">The sequence shown here is derived from an EMBL/GenBank/DDBJ whole genome shotgun (WGS) entry which is preliminary data.</text>
</comment>
<feature type="domain" description="AB hydrolase-1" evidence="2">
    <location>
        <begin position="24"/>
        <end position="234"/>
    </location>
</feature>
<dbReference type="SUPFAM" id="SSF53474">
    <property type="entry name" value="alpha/beta-Hydrolases"/>
    <property type="match status" value="1"/>
</dbReference>
<dbReference type="InterPro" id="IPR000073">
    <property type="entry name" value="AB_hydrolase_1"/>
</dbReference>
<dbReference type="RefSeq" id="WP_197646469.1">
    <property type="nucleotide sequence ID" value="NZ_JAEACP010000018.1"/>
</dbReference>
<evidence type="ECO:0000313" key="4">
    <source>
        <dbReference type="Proteomes" id="UP001595445"/>
    </source>
</evidence>
<dbReference type="EMBL" id="JBHRSM010000051">
    <property type="protein sequence ID" value="MFC3088239.1"/>
    <property type="molecule type" value="Genomic_DNA"/>
</dbReference>
<evidence type="ECO:0000313" key="3">
    <source>
        <dbReference type="EMBL" id="MFC3088239.1"/>
    </source>
</evidence>
<sequence length="246" mass="26386">MTLVWLSDLRLQAELTGPDHAPPLVLIHGAGMDLRLWDALAPLLPRHRILRLSLRGHGSSDAPPPPYALGTLIRDVERLISHFALKEAVVLGAGEGGLIAQGLAVKRLDLVRAMVLTGSATRLVPRPDDRDAGCARLLGPRWRDQPALAQVRAMLEATRPEGWQGLAAAIATADLYQTTATLRLPTLVLAGADDRKVPPDLQRELADLVAGARFQLLPRGTHLAMLTQPEAFAGALDAFLTGIGHV</sequence>
<organism evidence="3 4">
    <name type="scientific">Tabrizicola soli</name>
    <dbReference type="NCBI Taxonomy" id="2185115"/>
    <lineage>
        <taxon>Bacteria</taxon>
        <taxon>Pseudomonadati</taxon>
        <taxon>Pseudomonadota</taxon>
        <taxon>Alphaproteobacteria</taxon>
        <taxon>Rhodobacterales</taxon>
        <taxon>Paracoccaceae</taxon>
        <taxon>Tabrizicola</taxon>
    </lineage>
</organism>
<accession>A0ABV7E125</accession>
<keyword evidence="1 3" id="KW-0378">Hydrolase</keyword>
<dbReference type="Pfam" id="PF12697">
    <property type="entry name" value="Abhydrolase_6"/>
    <property type="match status" value="1"/>
</dbReference>
<keyword evidence="4" id="KW-1185">Reference proteome</keyword>
<protein>
    <submittedName>
        <fullName evidence="3">Alpha/beta fold hydrolase</fullName>
    </submittedName>
</protein>
<dbReference type="Proteomes" id="UP001595445">
    <property type="component" value="Unassembled WGS sequence"/>
</dbReference>
<dbReference type="InterPro" id="IPR050266">
    <property type="entry name" value="AB_hydrolase_sf"/>
</dbReference>
<evidence type="ECO:0000256" key="1">
    <source>
        <dbReference type="ARBA" id="ARBA00022801"/>
    </source>
</evidence>
<dbReference type="InterPro" id="IPR029058">
    <property type="entry name" value="AB_hydrolase_fold"/>
</dbReference>
<proteinExistence type="predicted"/>
<dbReference type="GO" id="GO:0016787">
    <property type="term" value="F:hydrolase activity"/>
    <property type="evidence" value="ECO:0007669"/>
    <property type="project" value="UniProtKB-KW"/>
</dbReference>
<reference evidence="4" key="1">
    <citation type="journal article" date="2019" name="Int. J. Syst. Evol. Microbiol.">
        <title>The Global Catalogue of Microorganisms (GCM) 10K type strain sequencing project: providing services to taxonomists for standard genome sequencing and annotation.</title>
        <authorList>
            <consortium name="The Broad Institute Genomics Platform"/>
            <consortium name="The Broad Institute Genome Sequencing Center for Infectious Disease"/>
            <person name="Wu L."/>
            <person name="Ma J."/>
        </authorList>
    </citation>
    <scope>NUCLEOTIDE SEQUENCE [LARGE SCALE GENOMIC DNA]</scope>
    <source>
        <strain evidence="4">KCTC 62102</strain>
    </source>
</reference>
<dbReference type="PANTHER" id="PTHR43798:SF31">
    <property type="entry name" value="AB HYDROLASE SUPERFAMILY PROTEIN YCLE"/>
    <property type="match status" value="1"/>
</dbReference>
<evidence type="ECO:0000259" key="2">
    <source>
        <dbReference type="Pfam" id="PF12697"/>
    </source>
</evidence>